<dbReference type="SMART" id="SM00225">
    <property type="entry name" value="BTB"/>
    <property type="match status" value="1"/>
</dbReference>
<sequence length="251" mass="29209">MAAVPYNHVLAFKELKSWADRFSSFSDDETLSDITILHEGGKFYAHKIVLAARSDYFKALFTDGFKESTEQTIELREDNTEALVTMLKFCYHKNILPDLGEEIEDHVEKTKQIFIVAEKYLVDGLKRAAIDVILKPFTRHWNQEHVYRALIALLKLEPELLRPFYGIIGESITDVNFLSIFCQPVYNDLLLQHPPLIAAANSKIFDMKDDMSHAWRCSECDYFWISRKKNSREEPPFTCPACDEDESMREW</sequence>
<dbReference type="SUPFAM" id="SSF54695">
    <property type="entry name" value="POZ domain"/>
    <property type="match status" value="1"/>
</dbReference>
<dbReference type="InterPro" id="IPR011333">
    <property type="entry name" value="SKP1/BTB/POZ_sf"/>
</dbReference>
<dbReference type="AlphaFoldDB" id="A0A2P7Z3A9"/>
<accession>A0A2P7Z3A9</accession>
<reference evidence="2 3" key="1">
    <citation type="submission" date="2017-05" db="EMBL/GenBank/DDBJ databases">
        <title>Draft genome sequence of Elsinoe australis.</title>
        <authorList>
            <person name="Cheng Q."/>
        </authorList>
    </citation>
    <scope>NUCLEOTIDE SEQUENCE [LARGE SCALE GENOMIC DNA]</scope>
    <source>
        <strain evidence="2 3">NL1</strain>
    </source>
</reference>
<evidence type="ECO:0000259" key="1">
    <source>
        <dbReference type="PROSITE" id="PS50097"/>
    </source>
</evidence>
<dbReference type="Gene3D" id="3.30.710.10">
    <property type="entry name" value="Potassium Channel Kv1.1, Chain A"/>
    <property type="match status" value="1"/>
</dbReference>
<dbReference type="PANTHER" id="PTHR24413">
    <property type="entry name" value="SPECKLE-TYPE POZ PROTEIN"/>
    <property type="match status" value="1"/>
</dbReference>
<name>A0A2P7Z3A9_9PEZI</name>
<dbReference type="InterPro" id="IPR000210">
    <property type="entry name" value="BTB/POZ_dom"/>
</dbReference>
<dbReference type="PROSITE" id="PS50097">
    <property type="entry name" value="BTB"/>
    <property type="match status" value="1"/>
</dbReference>
<dbReference type="SUPFAM" id="SSF57802">
    <property type="entry name" value="Rubredoxin-like"/>
    <property type="match status" value="1"/>
</dbReference>
<dbReference type="Pfam" id="PF00651">
    <property type="entry name" value="BTB"/>
    <property type="match status" value="1"/>
</dbReference>
<evidence type="ECO:0000313" key="3">
    <source>
        <dbReference type="Proteomes" id="UP000243723"/>
    </source>
</evidence>
<dbReference type="Proteomes" id="UP000243723">
    <property type="component" value="Unassembled WGS sequence"/>
</dbReference>
<dbReference type="CDD" id="cd18186">
    <property type="entry name" value="BTB_POZ_ZBTB_KLHL-like"/>
    <property type="match status" value="1"/>
</dbReference>
<keyword evidence="3" id="KW-1185">Reference proteome</keyword>
<dbReference type="EMBL" id="NHZQ01000334">
    <property type="protein sequence ID" value="PSK42698.1"/>
    <property type="molecule type" value="Genomic_DNA"/>
</dbReference>
<comment type="caution">
    <text evidence="2">The sequence shown here is derived from an EMBL/GenBank/DDBJ whole genome shotgun (WGS) entry which is preliminary data.</text>
</comment>
<proteinExistence type="predicted"/>
<feature type="domain" description="BTB" evidence="1">
    <location>
        <begin position="32"/>
        <end position="99"/>
    </location>
</feature>
<gene>
    <name evidence="2" type="ORF">B9Z65_5620</name>
</gene>
<dbReference type="STRING" id="40998.A0A2P7Z3A9"/>
<dbReference type="OrthoDB" id="6359816at2759"/>
<organism evidence="2 3">
    <name type="scientific">Elsinoe australis</name>
    <dbReference type="NCBI Taxonomy" id="40998"/>
    <lineage>
        <taxon>Eukaryota</taxon>
        <taxon>Fungi</taxon>
        <taxon>Dikarya</taxon>
        <taxon>Ascomycota</taxon>
        <taxon>Pezizomycotina</taxon>
        <taxon>Dothideomycetes</taxon>
        <taxon>Dothideomycetidae</taxon>
        <taxon>Myriangiales</taxon>
        <taxon>Elsinoaceae</taxon>
        <taxon>Elsinoe</taxon>
    </lineage>
</organism>
<evidence type="ECO:0000313" key="2">
    <source>
        <dbReference type="EMBL" id="PSK42698.1"/>
    </source>
</evidence>
<protein>
    <submittedName>
        <fullName evidence="2">BTB/POZ and MATH domain-containing protein 6</fullName>
    </submittedName>
</protein>